<reference evidence="1 2" key="2">
    <citation type="journal article" date="2021" name="Curr. Genet.">
        <title>Genetic response to nitrogen starvation in the aggressive Eucalyptus foliar pathogen Teratosphaeria destructans.</title>
        <authorList>
            <person name="Havenga M."/>
            <person name="Wingfield B.D."/>
            <person name="Wingfield M.J."/>
            <person name="Dreyer L.L."/>
            <person name="Roets F."/>
            <person name="Aylward J."/>
        </authorList>
    </citation>
    <scope>NUCLEOTIDE SEQUENCE [LARGE SCALE GENOMIC DNA]</scope>
    <source>
        <strain evidence="1">CMW44962</strain>
    </source>
</reference>
<gene>
    <name evidence="1" type="ORF">Tdes44962_MAKER04197</name>
</gene>
<organism evidence="1 2">
    <name type="scientific">Teratosphaeria destructans</name>
    <dbReference type="NCBI Taxonomy" id="418781"/>
    <lineage>
        <taxon>Eukaryota</taxon>
        <taxon>Fungi</taxon>
        <taxon>Dikarya</taxon>
        <taxon>Ascomycota</taxon>
        <taxon>Pezizomycotina</taxon>
        <taxon>Dothideomycetes</taxon>
        <taxon>Dothideomycetidae</taxon>
        <taxon>Mycosphaerellales</taxon>
        <taxon>Teratosphaeriaceae</taxon>
        <taxon>Teratosphaeria</taxon>
    </lineage>
</organism>
<evidence type="ECO:0000313" key="1">
    <source>
        <dbReference type="EMBL" id="KAH9825494.1"/>
    </source>
</evidence>
<protein>
    <submittedName>
        <fullName evidence="1">Uncharacterized protein</fullName>
    </submittedName>
</protein>
<dbReference type="EMBL" id="RIBY02002112">
    <property type="protein sequence ID" value="KAH9825494.1"/>
    <property type="molecule type" value="Genomic_DNA"/>
</dbReference>
<evidence type="ECO:0000313" key="2">
    <source>
        <dbReference type="Proteomes" id="UP001138500"/>
    </source>
</evidence>
<dbReference type="AlphaFoldDB" id="A0A9W7SN58"/>
<name>A0A9W7SN58_9PEZI</name>
<proteinExistence type="predicted"/>
<accession>A0A9W7SN58</accession>
<comment type="caution">
    <text evidence="1">The sequence shown here is derived from an EMBL/GenBank/DDBJ whole genome shotgun (WGS) entry which is preliminary data.</text>
</comment>
<sequence>MHVLCAFEQSSARARVGRDDRPPDQSRLARAMIFHCRRRQCVDDSTVLMSELAELETVASKSLLF</sequence>
<dbReference type="Proteomes" id="UP001138500">
    <property type="component" value="Unassembled WGS sequence"/>
</dbReference>
<keyword evidence="2" id="KW-1185">Reference proteome</keyword>
<reference evidence="1 2" key="1">
    <citation type="journal article" date="2018" name="IMA Fungus">
        <title>IMA Genome-F 10: Nine draft genome sequences of Claviceps purpurea s.lat., including C. arundinis, C. humidiphila, and C. cf. spartinae, pseudomolecules for the pitch canker pathogen Fusarium circinatum, draft genome of Davidsoniella eucalypti, Grosmannia galeiformis, Quambalaria eucalypti, and Teratosphaeria destructans.</title>
        <authorList>
            <person name="Wingfield B.D."/>
            <person name="Liu M."/>
            <person name="Nguyen H.D."/>
            <person name="Lane F.A."/>
            <person name="Morgan S.W."/>
            <person name="De Vos L."/>
            <person name="Wilken P.M."/>
            <person name="Duong T.A."/>
            <person name="Aylward J."/>
            <person name="Coetzee M.P."/>
            <person name="Dadej K."/>
            <person name="De Beer Z.W."/>
            <person name="Findlay W."/>
            <person name="Havenga M."/>
            <person name="Kolarik M."/>
            <person name="Menzies J.G."/>
            <person name="Naidoo K."/>
            <person name="Pochopski O."/>
            <person name="Shoukouhi P."/>
            <person name="Santana Q.C."/>
            <person name="Seifert K.A."/>
            <person name="Soal N."/>
            <person name="Steenkamp E.T."/>
            <person name="Tatham C.T."/>
            <person name="van der Nest M.A."/>
            <person name="Wingfield M.J."/>
        </authorList>
    </citation>
    <scope>NUCLEOTIDE SEQUENCE [LARGE SCALE GENOMIC DNA]</scope>
    <source>
        <strain evidence="1">CMW44962</strain>
    </source>
</reference>